<protein>
    <submittedName>
        <fullName evidence="2">M48 family metallopeptidase</fullName>
    </submittedName>
</protein>
<evidence type="ECO:0000313" key="3">
    <source>
        <dbReference type="Proteomes" id="UP001165366"/>
    </source>
</evidence>
<name>A0ABS9K8H6_9BACT</name>
<evidence type="ECO:0000259" key="1">
    <source>
        <dbReference type="Pfam" id="PF01863"/>
    </source>
</evidence>
<proteinExistence type="predicted"/>
<feature type="domain" description="YgjP-like metallopeptidase" evidence="1">
    <location>
        <begin position="27"/>
        <end position="232"/>
    </location>
</feature>
<gene>
    <name evidence="2" type="ORF">L6773_00920</name>
</gene>
<comment type="caution">
    <text evidence="2">The sequence shown here is derived from an EMBL/GenBank/DDBJ whole genome shotgun (WGS) entry which is preliminary data.</text>
</comment>
<dbReference type="PANTHER" id="PTHR30399">
    <property type="entry name" value="UNCHARACTERIZED PROTEIN YGJP"/>
    <property type="match status" value="1"/>
</dbReference>
<organism evidence="2 3">
    <name type="scientific">Rhodohalobacter sulfatireducens</name>
    <dbReference type="NCBI Taxonomy" id="2911366"/>
    <lineage>
        <taxon>Bacteria</taxon>
        <taxon>Pseudomonadati</taxon>
        <taxon>Balneolota</taxon>
        <taxon>Balneolia</taxon>
        <taxon>Balneolales</taxon>
        <taxon>Balneolaceae</taxon>
        <taxon>Rhodohalobacter</taxon>
    </lineage>
</organism>
<dbReference type="Proteomes" id="UP001165366">
    <property type="component" value="Unassembled WGS sequence"/>
</dbReference>
<sequence length="235" mass="27928">MSTEKFQIQVSDINVDVIKKDIKNIHLAVYPPSGRVRLSSPRSMKTESLRLFVISKLGWIKKHIRKMNAQVRVPDREYIQGESHWVQGQRYLLNIIEEEAPPKVKIRNKKYLDLYVRPGSDKSKREEVIKEWYRGMLKEQIPALIEKWENELSVTVQDWGVKQMKTKWGSCNIHAKRIWLNLELAKKPKPLLDYVVLHEIAHLKERLHNDRYKGILTKHMPSWKSRQDELNKIVY</sequence>
<reference evidence="2" key="2">
    <citation type="submission" date="2024-05" db="EMBL/GenBank/DDBJ databases">
        <title>Rhodohalobacter halophilus gen. nov., sp. nov., a moderately halophilic member of the family Balneolaceae.</title>
        <authorList>
            <person name="Xia J."/>
        </authorList>
    </citation>
    <scope>NUCLEOTIDE SEQUENCE</scope>
    <source>
        <strain evidence="2">WB101</strain>
    </source>
</reference>
<dbReference type="CDD" id="cd07344">
    <property type="entry name" value="M48_yhfN_like"/>
    <property type="match status" value="1"/>
</dbReference>
<evidence type="ECO:0000313" key="2">
    <source>
        <dbReference type="EMBL" id="MCG2587107.1"/>
    </source>
</evidence>
<dbReference type="InterPro" id="IPR053136">
    <property type="entry name" value="UTP_pyrophosphatase-like"/>
</dbReference>
<dbReference type="Pfam" id="PF01863">
    <property type="entry name" value="YgjP-like"/>
    <property type="match status" value="1"/>
</dbReference>
<reference evidence="2" key="1">
    <citation type="submission" date="2022-01" db="EMBL/GenBank/DDBJ databases">
        <authorList>
            <person name="Wang Y."/>
        </authorList>
    </citation>
    <scope>NUCLEOTIDE SEQUENCE</scope>
    <source>
        <strain evidence="2">WB101</strain>
    </source>
</reference>
<dbReference type="PANTHER" id="PTHR30399:SF1">
    <property type="entry name" value="UTP PYROPHOSPHATASE"/>
    <property type="match status" value="1"/>
</dbReference>
<dbReference type="RefSeq" id="WP_237851953.1">
    <property type="nucleotide sequence ID" value="NZ_JAKLWS010000001.1"/>
</dbReference>
<dbReference type="InterPro" id="IPR002725">
    <property type="entry name" value="YgjP-like_metallopeptidase"/>
</dbReference>
<dbReference type="EMBL" id="JAKLWS010000001">
    <property type="protein sequence ID" value="MCG2587107.1"/>
    <property type="molecule type" value="Genomic_DNA"/>
</dbReference>
<accession>A0ABS9K8H6</accession>
<keyword evidence="3" id="KW-1185">Reference proteome</keyword>
<dbReference type="Gene3D" id="3.30.2010.10">
    <property type="entry name" value="Metalloproteases ('zincins'), catalytic domain"/>
    <property type="match status" value="1"/>
</dbReference>